<evidence type="ECO:0000256" key="8">
    <source>
        <dbReference type="ARBA" id="ARBA00022968"/>
    </source>
</evidence>
<accession>A0AAV3PEF3</accession>
<dbReference type="EC" id="2.4.1.-" evidence="13"/>
<evidence type="ECO:0000256" key="4">
    <source>
        <dbReference type="ARBA" id="ARBA00008661"/>
    </source>
</evidence>
<sequence>MKKPRKSYGRRFIFPSFFFIISLCILASFNEFRYDNFLQFGLCAFTLQKAPNMSVLENLLSTNSPPNYDIKILVGILTLPDQYQKRHFLRLIYGTQSPSGAKVDVKFVFCNRTKEDQRTLVALEIMRYDDIIILNCPENMNNGKTYTYFSSLPELFNSSSNHQPYDYVMKADDDIYIRLDNLVESLRPLPKEDLYYGFVIPCNSMDPFVHYMSGMAYLVSWDIVEWIRRSDVPRNHRQGPEDKVMGEWLRAGGRGRNRHNAKWSMYNYPDPNSGCSHDFWPDTIAVHLLKNQEKWIKTLGYFNVTQNLKPSKMYHIP</sequence>
<evidence type="ECO:0000256" key="10">
    <source>
        <dbReference type="ARBA" id="ARBA00023034"/>
    </source>
</evidence>
<organism evidence="14 15">
    <name type="scientific">Lithospermum erythrorhizon</name>
    <name type="common">Purple gromwell</name>
    <name type="synonym">Lithospermum officinale var. erythrorhizon</name>
    <dbReference type="NCBI Taxonomy" id="34254"/>
    <lineage>
        <taxon>Eukaryota</taxon>
        <taxon>Viridiplantae</taxon>
        <taxon>Streptophyta</taxon>
        <taxon>Embryophyta</taxon>
        <taxon>Tracheophyta</taxon>
        <taxon>Spermatophyta</taxon>
        <taxon>Magnoliopsida</taxon>
        <taxon>eudicotyledons</taxon>
        <taxon>Gunneridae</taxon>
        <taxon>Pentapetalae</taxon>
        <taxon>asterids</taxon>
        <taxon>lamiids</taxon>
        <taxon>Boraginales</taxon>
        <taxon>Boraginaceae</taxon>
        <taxon>Boraginoideae</taxon>
        <taxon>Lithospermeae</taxon>
        <taxon>Lithospermum</taxon>
    </lineage>
</organism>
<keyword evidence="5 13" id="KW-0328">Glycosyltransferase</keyword>
<dbReference type="InterPro" id="IPR002659">
    <property type="entry name" value="Glyco_trans_31"/>
</dbReference>
<proteinExistence type="inferred from homology"/>
<dbReference type="EMBL" id="BAABME010017427">
    <property type="protein sequence ID" value="GAA0150025.1"/>
    <property type="molecule type" value="Genomic_DNA"/>
</dbReference>
<keyword evidence="10 13" id="KW-0333">Golgi apparatus</keyword>
<name>A0AAV3PEF3_LITER</name>
<evidence type="ECO:0000256" key="13">
    <source>
        <dbReference type="RuleBase" id="RU363063"/>
    </source>
</evidence>
<evidence type="ECO:0000256" key="5">
    <source>
        <dbReference type="ARBA" id="ARBA00022676"/>
    </source>
</evidence>
<dbReference type="Pfam" id="PF01762">
    <property type="entry name" value="Galactosyl_T"/>
    <property type="match status" value="1"/>
</dbReference>
<comment type="subcellular location">
    <subcellularLocation>
        <location evidence="2 13">Golgi apparatus membrane</location>
        <topology evidence="2 13">Single-pass type II membrane protein</topology>
    </subcellularLocation>
</comment>
<dbReference type="Gene3D" id="3.90.550.50">
    <property type="match status" value="1"/>
</dbReference>
<dbReference type="Proteomes" id="UP001454036">
    <property type="component" value="Unassembled WGS sequence"/>
</dbReference>
<dbReference type="FunFam" id="3.90.550.50:FF:000027">
    <property type="entry name" value="Hexosyltransferase"/>
    <property type="match status" value="1"/>
</dbReference>
<dbReference type="GO" id="GO:0016758">
    <property type="term" value="F:hexosyltransferase activity"/>
    <property type="evidence" value="ECO:0007669"/>
    <property type="project" value="InterPro"/>
</dbReference>
<comment type="caution">
    <text evidence="14">The sequence shown here is derived from an EMBL/GenBank/DDBJ whole genome shotgun (WGS) entry which is preliminary data.</text>
</comment>
<keyword evidence="15" id="KW-1185">Reference proteome</keyword>
<evidence type="ECO:0000313" key="14">
    <source>
        <dbReference type="EMBL" id="GAA0150025.1"/>
    </source>
</evidence>
<keyword evidence="8 13" id="KW-0735">Signal-anchor</keyword>
<comment type="cofactor">
    <cofactor evidence="1 13">
        <name>Mn(2+)</name>
        <dbReference type="ChEBI" id="CHEBI:29035"/>
    </cofactor>
</comment>
<evidence type="ECO:0000313" key="15">
    <source>
        <dbReference type="Proteomes" id="UP001454036"/>
    </source>
</evidence>
<keyword evidence="9 13" id="KW-1133">Transmembrane helix</keyword>
<gene>
    <name evidence="14" type="ORF">LIER_37049</name>
</gene>
<dbReference type="GO" id="GO:0000139">
    <property type="term" value="C:Golgi membrane"/>
    <property type="evidence" value="ECO:0007669"/>
    <property type="project" value="UniProtKB-SubCell"/>
</dbReference>
<evidence type="ECO:0000256" key="2">
    <source>
        <dbReference type="ARBA" id="ARBA00004323"/>
    </source>
</evidence>
<comment type="similarity">
    <text evidence="4 13">Belongs to the glycosyltransferase 31 family.</text>
</comment>
<evidence type="ECO:0000256" key="7">
    <source>
        <dbReference type="ARBA" id="ARBA00022692"/>
    </source>
</evidence>
<comment type="pathway">
    <text evidence="3">Protein modification; protein glycosylation.</text>
</comment>
<keyword evidence="7 13" id="KW-0812">Transmembrane</keyword>
<protein>
    <recommendedName>
        <fullName evidence="13">Hexosyltransferase</fullName>
        <ecNumber evidence="13">2.4.1.-</ecNumber>
    </recommendedName>
</protein>
<dbReference type="PANTHER" id="PTHR11214:SF351">
    <property type="entry name" value="BETA-1,3-GALACTOSYLTRANSFERASE PVG3"/>
    <property type="match status" value="1"/>
</dbReference>
<keyword evidence="11 13" id="KW-0472">Membrane</keyword>
<feature type="transmembrane region" description="Helical" evidence="13">
    <location>
        <begin position="12"/>
        <end position="29"/>
    </location>
</feature>
<evidence type="ECO:0000256" key="6">
    <source>
        <dbReference type="ARBA" id="ARBA00022679"/>
    </source>
</evidence>
<dbReference type="AlphaFoldDB" id="A0AAV3PEF3"/>
<evidence type="ECO:0000256" key="1">
    <source>
        <dbReference type="ARBA" id="ARBA00001936"/>
    </source>
</evidence>
<keyword evidence="6" id="KW-0808">Transferase</keyword>
<dbReference type="PANTHER" id="PTHR11214">
    <property type="entry name" value="BETA-1,3-N-ACETYLGLUCOSAMINYLTRANSFERASE"/>
    <property type="match status" value="1"/>
</dbReference>
<evidence type="ECO:0000256" key="12">
    <source>
        <dbReference type="ARBA" id="ARBA00023211"/>
    </source>
</evidence>
<reference evidence="14 15" key="1">
    <citation type="submission" date="2024-01" db="EMBL/GenBank/DDBJ databases">
        <title>The complete chloroplast genome sequence of Lithospermum erythrorhizon: insights into the phylogenetic relationship among Boraginaceae species and the maternal lineages of purple gromwells.</title>
        <authorList>
            <person name="Okada T."/>
            <person name="Watanabe K."/>
        </authorList>
    </citation>
    <scope>NUCLEOTIDE SEQUENCE [LARGE SCALE GENOMIC DNA]</scope>
</reference>
<keyword evidence="12 13" id="KW-0464">Manganese</keyword>
<evidence type="ECO:0000256" key="11">
    <source>
        <dbReference type="ARBA" id="ARBA00023136"/>
    </source>
</evidence>
<evidence type="ECO:0000256" key="9">
    <source>
        <dbReference type="ARBA" id="ARBA00022989"/>
    </source>
</evidence>
<evidence type="ECO:0000256" key="3">
    <source>
        <dbReference type="ARBA" id="ARBA00004922"/>
    </source>
</evidence>